<evidence type="ECO:0000256" key="1">
    <source>
        <dbReference type="SAM" id="MobiDB-lite"/>
    </source>
</evidence>
<dbReference type="AlphaFoldDB" id="A0AAW0BM47"/>
<organism evidence="2 3">
    <name type="scientific">Paramarasmius palmivorus</name>
    <dbReference type="NCBI Taxonomy" id="297713"/>
    <lineage>
        <taxon>Eukaryota</taxon>
        <taxon>Fungi</taxon>
        <taxon>Dikarya</taxon>
        <taxon>Basidiomycota</taxon>
        <taxon>Agaricomycotina</taxon>
        <taxon>Agaricomycetes</taxon>
        <taxon>Agaricomycetidae</taxon>
        <taxon>Agaricales</taxon>
        <taxon>Marasmiineae</taxon>
        <taxon>Marasmiaceae</taxon>
        <taxon>Paramarasmius</taxon>
    </lineage>
</organism>
<protein>
    <submittedName>
        <fullName evidence="2">Uncharacterized protein</fullName>
    </submittedName>
</protein>
<keyword evidence="3" id="KW-1185">Reference proteome</keyword>
<comment type="caution">
    <text evidence="2">The sequence shown here is derived from an EMBL/GenBank/DDBJ whole genome shotgun (WGS) entry which is preliminary data.</text>
</comment>
<name>A0AAW0BM47_9AGAR</name>
<reference evidence="2 3" key="1">
    <citation type="submission" date="2024-01" db="EMBL/GenBank/DDBJ databases">
        <title>A draft genome for a cacao thread blight-causing isolate of Paramarasmius palmivorus.</title>
        <authorList>
            <person name="Baruah I.K."/>
            <person name="Bukari Y."/>
            <person name="Amoako-Attah I."/>
            <person name="Meinhardt L.W."/>
            <person name="Bailey B.A."/>
            <person name="Cohen S.P."/>
        </authorList>
    </citation>
    <scope>NUCLEOTIDE SEQUENCE [LARGE SCALE GENOMIC DNA]</scope>
    <source>
        <strain evidence="2 3">GH-12</strain>
    </source>
</reference>
<feature type="compositionally biased region" description="Acidic residues" evidence="1">
    <location>
        <begin position="84"/>
        <end position="94"/>
    </location>
</feature>
<sequence>MPNDYLNQLRPTRTMQTEATNMACLLNMLSYRQQEVVRYIVEILMTTGATEPVMEILSQTSFLSDLATNQEATESQQSSNSDSDYNESDASSEA</sequence>
<feature type="region of interest" description="Disordered" evidence="1">
    <location>
        <begin position="67"/>
        <end position="94"/>
    </location>
</feature>
<dbReference type="EMBL" id="JAYKXP010000096">
    <property type="protein sequence ID" value="KAK7027410.1"/>
    <property type="molecule type" value="Genomic_DNA"/>
</dbReference>
<gene>
    <name evidence="2" type="ORF">VNI00_015246</name>
</gene>
<accession>A0AAW0BM47</accession>
<feature type="compositionally biased region" description="Low complexity" evidence="1">
    <location>
        <begin position="74"/>
        <end position="83"/>
    </location>
</feature>
<proteinExistence type="predicted"/>
<evidence type="ECO:0000313" key="2">
    <source>
        <dbReference type="EMBL" id="KAK7027410.1"/>
    </source>
</evidence>
<evidence type="ECO:0000313" key="3">
    <source>
        <dbReference type="Proteomes" id="UP001383192"/>
    </source>
</evidence>
<dbReference type="Proteomes" id="UP001383192">
    <property type="component" value="Unassembled WGS sequence"/>
</dbReference>